<keyword evidence="4" id="KW-0833">Ubl conjugation pathway</keyword>
<dbReference type="GO" id="GO:0006508">
    <property type="term" value="P:proteolysis"/>
    <property type="evidence" value="ECO:0007669"/>
    <property type="project" value="UniProtKB-KW"/>
</dbReference>
<dbReference type="SUPFAM" id="SSF53098">
    <property type="entry name" value="Ribonuclease H-like"/>
    <property type="match status" value="1"/>
</dbReference>
<sequence>MSASFTASPIATPSPTPTSPASTPSSNPTPYTFSAQYPTAPDEFVQDRITYVKRETVANKGCRLGSSHIWKYGLQYIRCSDKKEVYYCHECVAGKYKQELFVINGTSRARNHLEQKHQIDCQTGVRRKGSAQKSVLDQQKDAAASSAFFWKESMEKFKELLIRWIVCCHIAFFQLENRHFRELLFFLSPALMNHLPKAARTIRSWIMTAFESKKQQLMEELHQARSRVSISFDLWTSPNPYAILGVVAMWIDATGKRRSTVLGMRRVYGEHTGENVGSIVVEILQEYNIGGDLIGYFMLDNASSNDTAVEFILKQLCPWMNSKQRRHRRLRCLGHIINLCCQAFLMGRNCDKYLAKLEKHHLRGDYAKVEELWRRFGCLGRLHNLVRYIRLTPQRREEFATIVVGGDLSAFDGLELIQNNSTRWNSWFHSITRALNVRERLELFSARHVPAKGSHGIANFKLDRQHWFELEKIELALKDFYAATLLTEGKKTSLADWFSTLDCLLREISETKDHYFDIHADDDNNFTWEYLQDCADAAWSKCAEYYNNQQLNWRNRFPEDTDLPPAYFAAQVLDPYRKWAWFRQEWVLPGDEEKRRWFDSAQLAVKGLWKTEYKGKYPVEMVLPPKPAERDPDPAFDRQREHKRIRIDGPVSATDLYEQYIATDRLHDDEAGCDDAIADLARFALDLFAISPMSDECERLFSSAKLTVVDRRGRLKADIIEACECLRAWFGEPSVEDDSDGEDWTRPDQTIPITGAYLSGFNLMGIGRLKIRADDMIKYDALWFEDLDDLMAEYWSQLHLVLKGAGGGPDRFRTLFCLTSLAYFSDCTPQILQLLAACLNTPAMEHISPPDGSSFELYHGRVCNAKKITEAVKRHIQPFQNTPAANLPSQPGETASKLNERRQLIYRSHKNKAIQQLTNHIMIQWGNPEPVSSDEESIAAYIDVTAAMESVEVLWKRWYQNSNFRNYLSDMSKTLLPLPVVQISIPELPGDDRSISQTQHMTRFLNDHDLLNCQAPKFSDACDITLDLLHPGVGGKESDHSRVYDLAKRLLHGASEPSEVDYARDLIQSIDSLKSLKSRMSIQSIRTRSLTKILQTHSANCLSRLDEIYMALTTAANPMNQSRASENDMASPTYRQAGQAFMAPRMSPRFLLRQLSRDHWTLLSDDWKQAIVAYGLAVAETQQARRMLAAVSNDDLRGLLTELLNRGHKNWDPVHYPESLLLEVESGLIIRENQEDITSQMRDPPEGCNTVMQLNMGEGKSSVILPIVAAHLADGQKLVRVIVAKPQAKELHRILVAKLGGLVNRRVYQLPFSRSLKPTANEVEVIYKLCRECMAKGGVLLVQPEHILSFQLMGIERQLSDNYEPGKNVILGMKQFFDLKTRDLVDESDENFSVKFELIYTIGHRNHIEFSPARWMMIQRLLDFVAQASETVQEQLPQSIEVTTFPDGRFPRVRILKQEALELLQEILIQKLSTVGLPGFPLSRKRSESRKRIITYITCPDLTSKQIADAQKESDFYSGTNRNPLMLLRGFFAGGLLGFTLGAKRWRVNYGLAPDRRPRTKLAVPYRAKDCPAPRSEFSHTDVVIALTCLCYYYQGLSLEDLHLVFEHLMQSDQADIEYHEWVTSASGLSDSFKRLDGVNLEDHHIMKDHIYPCLRYSKGAIDYFLSHVVFSKEMREFPHKLSASGWDLGQRKAHPTTGFSGTIDSRHLLPLDVKHLDLESQKHTNALVLGYLLRPENDVAYISRHDATASSDAEALLHLVLSLNRPVDVILDVGAQILELTNLQVAQAWLKLTPSRRNKEAVVFFNDSDDLCVIDRHGQVEQLQTSPFAQQLDVCLLFLDEAHTRGTDLKLPSNYRAAVTLGASLTKDKLVQACMRMRKLGHGQSVVFCVPEEIKNKICDTAGKSCNSDIGVSDVLLWSISETHADIRRGLPLWAAQGERFERQKTIWSDVTTANGVEMSTSKARMFLEKELLSLEERYQPNLVLMESPMHPQATPNTSNERLLEIRNRCRAFKGLDYGSSTLQEEQERELAPETEQEREVEKLRKVDPEVHSIHADVRAFVKSGNITSSSPAFIPAFQSLQDTSAGKSIDLAQFGADLLVTADYARTVKFQSATPGADGYQRPVQWILSATRGGHVVDKLVIISPYEAQELLPQMANPFTKTTLHLYAPRMNAAVPPLDDLKLYAIPELKPAWNLPSGLKQLLNVFSGQLYFTNFADYRDTCEMLSLAWQPIQSGMLVHADGYVSRRADGSIPKMKNSPIKFLNTLLSGIRRDCRGIDKTHWGRILSGELLTESDFE</sequence>
<evidence type="ECO:0000313" key="12">
    <source>
        <dbReference type="Proteomes" id="UP000054481"/>
    </source>
</evidence>
<dbReference type="EMBL" id="KQ030591">
    <property type="protein sequence ID" value="KJZ71040.1"/>
    <property type="molecule type" value="Genomic_DNA"/>
</dbReference>
<name>A0A0F7ZLB0_9HYPO</name>
<feature type="compositionally biased region" description="Low complexity" evidence="7">
    <location>
        <begin position="1"/>
        <end position="11"/>
    </location>
</feature>
<reference evidence="11 12" key="1">
    <citation type="journal article" date="2014" name="Genome Biol. Evol.">
        <title>Comparative genomics and transcriptomics analyses reveal divergent lifestyle features of nematode endoparasitic fungus Hirsutella minnesotensis.</title>
        <authorList>
            <person name="Lai Y."/>
            <person name="Liu K."/>
            <person name="Zhang X."/>
            <person name="Zhang X."/>
            <person name="Li K."/>
            <person name="Wang N."/>
            <person name="Shu C."/>
            <person name="Wu Y."/>
            <person name="Wang C."/>
            <person name="Bushley K.E."/>
            <person name="Xiang M."/>
            <person name="Liu X."/>
        </authorList>
    </citation>
    <scope>NUCLEOTIDE SEQUENCE [LARGE SCALE GENOMIC DNA]</scope>
    <source>
        <strain evidence="11 12">3608</strain>
    </source>
</reference>
<evidence type="ECO:0000313" key="11">
    <source>
        <dbReference type="EMBL" id="KJZ71040.1"/>
    </source>
</evidence>
<dbReference type="EC" id="3.4.19.12" evidence="2"/>
<keyword evidence="12" id="KW-1185">Reference proteome</keyword>
<dbReference type="InterPro" id="IPR008906">
    <property type="entry name" value="HATC_C_dom"/>
</dbReference>
<gene>
    <name evidence="11" type="ORF">HIM_09567</name>
</gene>
<evidence type="ECO:0000256" key="7">
    <source>
        <dbReference type="SAM" id="MobiDB-lite"/>
    </source>
</evidence>
<keyword evidence="5" id="KW-0378">Hydrolase</keyword>
<evidence type="ECO:0000256" key="5">
    <source>
        <dbReference type="ARBA" id="ARBA00022801"/>
    </source>
</evidence>
<dbReference type="PANTHER" id="PTHR13367">
    <property type="entry name" value="UBIQUITIN THIOESTERASE"/>
    <property type="match status" value="1"/>
</dbReference>
<dbReference type="GO" id="GO:0046983">
    <property type="term" value="F:protein dimerization activity"/>
    <property type="evidence" value="ECO:0007669"/>
    <property type="project" value="InterPro"/>
</dbReference>
<feature type="domain" description="HAT C-terminal dimerisation" evidence="8">
    <location>
        <begin position="680"/>
        <end position="730"/>
    </location>
</feature>
<dbReference type="Proteomes" id="UP000054481">
    <property type="component" value="Unassembled WGS sequence"/>
</dbReference>
<dbReference type="GO" id="GO:0004843">
    <property type="term" value="F:cysteine-type deubiquitinase activity"/>
    <property type="evidence" value="ECO:0007669"/>
    <property type="project" value="UniProtKB-EC"/>
</dbReference>
<proteinExistence type="predicted"/>
<dbReference type="InterPro" id="IPR022105">
    <property type="entry name" value="DUF3645"/>
</dbReference>
<dbReference type="Pfam" id="PF05699">
    <property type="entry name" value="Dimer_Tnp_hAT"/>
    <property type="match status" value="1"/>
</dbReference>
<dbReference type="Pfam" id="PF12340">
    <property type="entry name" value="DUF3638"/>
    <property type="match status" value="1"/>
</dbReference>
<evidence type="ECO:0000256" key="3">
    <source>
        <dbReference type="ARBA" id="ARBA00022670"/>
    </source>
</evidence>
<protein>
    <recommendedName>
        <fullName evidence="2">ubiquitinyl hydrolase 1</fullName>
        <ecNumber evidence="2">3.4.19.12</ecNumber>
    </recommendedName>
</protein>
<accession>A0A0F7ZLB0</accession>
<feature type="compositionally biased region" description="Low complexity" evidence="7">
    <location>
        <begin position="19"/>
        <end position="30"/>
    </location>
</feature>
<organism evidence="11 12">
    <name type="scientific">Hirsutella minnesotensis 3608</name>
    <dbReference type="NCBI Taxonomy" id="1043627"/>
    <lineage>
        <taxon>Eukaryota</taxon>
        <taxon>Fungi</taxon>
        <taxon>Dikarya</taxon>
        <taxon>Ascomycota</taxon>
        <taxon>Pezizomycotina</taxon>
        <taxon>Sordariomycetes</taxon>
        <taxon>Hypocreomycetidae</taxon>
        <taxon>Hypocreales</taxon>
        <taxon>Ophiocordycipitaceae</taxon>
        <taxon>Hirsutella</taxon>
    </lineage>
</organism>
<dbReference type="Pfam" id="PF12359">
    <property type="entry name" value="DUF3645"/>
    <property type="match status" value="1"/>
</dbReference>
<evidence type="ECO:0000256" key="4">
    <source>
        <dbReference type="ARBA" id="ARBA00022786"/>
    </source>
</evidence>
<dbReference type="InterPro" id="IPR022099">
    <property type="entry name" value="DUF3638"/>
</dbReference>
<feature type="region of interest" description="Disordered" evidence="7">
    <location>
        <begin position="1"/>
        <end position="32"/>
    </location>
</feature>
<comment type="catalytic activity">
    <reaction evidence="1">
        <text>Thiol-dependent hydrolysis of ester, thioester, amide, peptide and isopeptide bonds formed by the C-terminal Gly of ubiquitin (a 76-residue protein attached to proteins as an intracellular targeting signal).</text>
        <dbReference type="EC" id="3.4.19.12"/>
    </reaction>
</comment>
<dbReference type="PANTHER" id="PTHR13367:SF34">
    <property type="match status" value="1"/>
</dbReference>
<evidence type="ECO:0000256" key="1">
    <source>
        <dbReference type="ARBA" id="ARBA00000707"/>
    </source>
</evidence>
<evidence type="ECO:0000259" key="10">
    <source>
        <dbReference type="Pfam" id="PF12359"/>
    </source>
</evidence>
<feature type="domain" description="DUF3638" evidence="9">
    <location>
        <begin position="1208"/>
        <end position="1432"/>
    </location>
</feature>
<feature type="domain" description="DUF3645" evidence="10">
    <location>
        <begin position="1557"/>
        <end position="1588"/>
    </location>
</feature>
<evidence type="ECO:0000256" key="2">
    <source>
        <dbReference type="ARBA" id="ARBA00012759"/>
    </source>
</evidence>
<evidence type="ECO:0000259" key="8">
    <source>
        <dbReference type="Pfam" id="PF05699"/>
    </source>
</evidence>
<dbReference type="InterPro" id="IPR051346">
    <property type="entry name" value="OTU_Deubiquitinase"/>
</dbReference>
<keyword evidence="3" id="KW-0645">Protease</keyword>
<evidence type="ECO:0000256" key="6">
    <source>
        <dbReference type="ARBA" id="ARBA00022807"/>
    </source>
</evidence>
<evidence type="ECO:0000259" key="9">
    <source>
        <dbReference type="Pfam" id="PF12340"/>
    </source>
</evidence>
<keyword evidence="6" id="KW-0788">Thiol protease</keyword>
<dbReference type="InterPro" id="IPR012337">
    <property type="entry name" value="RNaseH-like_sf"/>
</dbReference>
<dbReference type="OrthoDB" id="3182339at2759"/>